<dbReference type="RefSeq" id="WP_119987401.1">
    <property type="nucleotide sequence ID" value="NZ_CP032489.1"/>
</dbReference>
<gene>
    <name evidence="2" type="ORF">D6B99_09365</name>
</gene>
<keyword evidence="1" id="KW-0472">Membrane</keyword>
<dbReference type="AlphaFoldDB" id="A0A386HQR3"/>
<dbReference type="KEGG" id="ark:D6B99_09365"/>
<dbReference type="OrthoDB" id="6400719at2"/>
<accession>A0A386HQR3</accession>
<proteinExistence type="predicted"/>
<evidence type="ECO:0000313" key="3">
    <source>
        <dbReference type="Proteomes" id="UP000266118"/>
    </source>
</evidence>
<sequence>MHTKNLSIIAYLTIIGWGFSYLKFGKEKNNELLKYHLRQSLGVMTVSCLFGILIWIIAVFSPTIAILFSWIGILLFILLVLGIINALNETQRPVPIIGKFFENKFFFIS</sequence>
<evidence type="ECO:0000256" key="1">
    <source>
        <dbReference type="SAM" id="Phobius"/>
    </source>
</evidence>
<keyword evidence="1" id="KW-1133">Transmembrane helix</keyword>
<feature type="transmembrane region" description="Helical" evidence="1">
    <location>
        <begin position="6"/>
        <end position="24"/>
    </location>
</feature>
<evidence type="ECO:0000313" key="2">
    <source>
        <dbReference type="EMBL" id="AYD47781.1"/>
    </source>
</evidence>
<name>A0A386HQR3_9BACT</name>
<organism evidence="2 3">
    <name type="scientific">Arachidicoccus soli</name>
    <dbReference type="NCBI Taxonomy" id="2341117"/>
    <lineage>
        <taxon>Bacteria</taxon>
        <taxon>Pseudomonadati</taxon>
        <taxon>Bacteroidota</taxon>
        <taxon>Chitinophagia</taxon>
        <taxon>Chitinophagales</taxon>
        <taxon>Chitinophagaceae</taxon>
        <taxon>Arachidicoccus</taxon>
    </lineage>
</organism>
<feature type="transmembrane region" description="Helical" evidence="1">
    <location>
        <begin position="36"/>
        <end position="58"/>
    </location>
</feature>
<dbReference type="Proteomes" id="UP000266118">
    <property type="component" value="Chromosome"/>
</dbReference>
<feature type="transmembrane region" description="Helical" evidence="1">
    <location>
        <begin position="64"/>
        <end position="87"/>
    </location>
</feature>
<reference evidence="2 3" key="1">
    <citation type="submission" date="2018-09" db="EMBL/GenBank/DDBJ databases">
        <title>Arachidicoccus sp. nov., a bacterium isolated from soil.</title>
        <authorList>
            <person name="Weon H.-Y."/>
            <person name="Kwon S.-W."/>
            <person name="Lee S.A."/>
        </authorList>
    </citation>
    <scope>NUCLEOTIDE SEQUENCE [LARGE SCALE GENOMIC DNA]</scope>
    <source>
        <strain evidence="2 3">KIS59-12</strain>
    </source>
</reference>
<keyword evidence="3" id="KW-1185">Reference proteome</keyword>
<keyword evidence="1" id="KW-0812">Transmembrane</keyword>
<protein>
    <submittedName>
        <fullName evidence="2">DUF4870 domain-containing protein</fullName>
    </submittedName>
</protein>
<dbReference type="EMBL" id="CP032489">
    <property type="protein sequence ID" value="AYD47781.1"/>
    <property type="molecule type" value="Genomic_DNA"/>
</dbReference>